<evidence type="ECO:0000256" key="4">
    <source>
        <dbReference type="ARBA" id="ARBA00022837"/>
    </source>
</evidence>
<dbReference type="Gene3D" id="3.30.1120.10">
    <property type="match status" value="1"/>
</dbReference>
<dbReference type="SUPFAM" id="SSF53649">
    <property type="entry name" value="Alkaline phosphatase-like"/>
    <property type="match status" value="1"/>
</dbReference>
<evidence type="ECO:0000313" key="8">
    <source>
        <dbReference type="Proteomes" id="UP000316213"/>
    </source>
</evidence>
<dbReference type="OrthoDB" id="9783154at2"/>
<dbReference type="InterPro" id="IPR000917">
    <property type="entry name" value="Sulfatase_N"/>
</dbReference>
<dbReference type="AlphaFoldDB" id="A0A5C5ZZM2"/>
<comment type="similarity">
    <text evidence="1">Belongs to the sulfatase family.</text>
</comment>
<dbReference type="Gene3D" id="3.40.720.10">
    <property type="entry name" value="Alkaline Phosphatase, subunit A"/>
    <property type="match status" value="1"/>
</dbReference>
<reference evidence="7 8" key="1">
    <citation type="submission" date="2019-02" db="EMBL/GenBank/DDBJ databases">
        <title>Deep-cultivation of Planctomycetes and their phenomic and genomic characterization uncovers novel biology.</title>
        <authorList>
            <person name="Wiegand S."/>
            <person name="Jogler M."/>
            <person name="Boedeker C."/>
            <person name="Pinto D."/>
            <person name="Vollmers J."/>
            <person name="Rivas-Marin E."/>
            <person name="Kohn T."/>
            <person name="Peeters S.H."/>
            <person name="Heuer A."/>
            <person name="Rast P."/>
            <person name="Oberbeckmann S."/>
            <person name="Bunk B."/>
            <person name="Jeske O."/>
            <person name="Meyerdierks A."/>
            <person name="Storesund J.E."/>
            <person name="Kallscheuer N."/>
            <person name="Luecker S."/>
            <person name="Lage O.M."/>
            <person name="Pohl T."/>
            <person name="Merkel B.J."/>
            <person name="Hornburger P."/>
            <person name="Mueller R.-W."/>
            <person name="Bruemmer F."/>
            <person name="Labrenz M."/>
            <person name="Spormann A.M."/>
            <person name="Op Den Camp H."/>
            <person name="Overmann J."/>
            <person name="Amann R."/>
            <person name="Jetten M.S.M."/>
            <person name="Mascher T."/>
            <person name="Medema M.H."/>
            <person name="Devos D.P."/>
            <person name="Kaster A.-K."/>
            <person name="Ovreas L."/>
            <person name="Rohde M."/>
            <person name="Galperin M.Y."/>
            <person name="Jogler C."/>
        </authorList>
    </citation>
    <scope>NUCLEOTIDE SEQUENCE [LARGE SCALE GENOMIC DNA]</scope>
    <source>
        <strain evidence="7 8">Pla100</strain>
    </source>
</reference>
<feature type="domain" description="Sulfatase N-terminal" evidence="6">
    <location>
        <begin position="36"/>
        <end position="397"/>
    </location>
</feature>
<dbReference type="InterPro" id="IPR017850">
    <property type="entry name" value="Alkaline_phosphatase_core_sf"/>
</dbReference>
<evidence type="ECO:0000313" key="7">
    <source>
        <dbReference type="EMBL" id="TWT92507.1"/>
    </source>
</evidence>
<name>A0A5C5ZZM2_9BACT</name>
<dbReference type="EC" id="3.1.6.1" evidence="7"/>
<evidence type="ECO:0000259" key="6">
    <source>
        <dbReference type="Pfam" id="PF00884"/>
    </source>
</evidence>
<dbReference type="InterPro" id="IPR050738">
    <property type="entry name" value="Sulfatase"/>
</dbReference>
<evidence type="ECO:0000256" key="3">
    <source>
        <dbReference type="ARBA" id="ARBA00022801"/>
    </source>
</evidence>
<evidence type="ECO:0000256" key="1">
    <source>
        <dbReference type="ARBA" id="ARBA00008779"/>
    </source>
</evidence>
<dbReference type="EMBL" id="SJPM01000011">
    <property type="protein sequence ID" value="TWT92507.1"/>
    <property type="molecule type" value="Genomic_DNA"/>
</dbReference>
<dbReference type="RefSeq" id="WP_146580121.1">
    <property type="nucleotide sequence ID" value="NZ_SJPM01000011.1"/>
</dbReference>
<proteinExistence type="inferred from homology"/>
<comment type="caution">
    <text evidence="7">The sequence shown here is derived from an EMBL/GenBank/DDBJ whole genome shotgun (WGS) entry which is preliminary data.</text>
</comment>
<keyword evidence="3 7" id="KW-0378">Hydrolase</keyword>
<dbReference type="GO" id="GO:0046872">
    <property type="term" value="F:metal ion binding"/>
    <property type="evidence" value="ECO:0007669"/>
    <property type="project" value="UniProtKB-KW"/>
</dbReference>
<protein>
    <submittedName>
        <fullName evidence="7">Arylsulfatase</fullName>
        <ecNumber evidence="7">3.1.6.1</ecNumber>
    </submittedName>
</protein>
<dbReference type="PANTHER" id="PTHR42693">
    <property type="entry name" value="ARYLSULFATASE FAMILY MEMBER"/>
    <property type="match status" value="1"/>
</dbReference>
<dbReference type="Pfam" id="PF00884">
    <property type="entry name" value="Sulfatase"/>
    <property type="match status" value="1"/>
</dbReference>
<keyword evidence="8" id="KW-1185">Reference proteome</keyword>
<feature type="compositionally biased region" description="Polar residues" evidence="5">
    <location>
        <begin position="498"/>
        <end position="510"/>
    </location>
</feature>
<dbReference type="CDD" id="cd16025">
    <property type="entry name" value="PAS_like"/>
    <property type="match status" value="1"/>
</dbReference>
<dbReference type="GO" id="GO:0004065">
    <property type="term" value="F:arylsulfatase activity"/>
    <property type="evidence" value="ECO:0007669"/>
    <property type="project" value="UniProtKB-EC"/>
</dbReference>
<keyword evidence="2" id="KW-0479">Metal-binding</keyword>
<dbReference type="Proteomes" id="UP000316213">
    <property type="component" value="Unassembled WGS sequence"/>
</dbReference>
<accession>A0A5C5ZZM2</accession>
<dbReference type="InterPro" id="IPR024607">
    <property type="entry name" value="Sulfatase_CS"/>
</dbReference>
<dbReference type="PANTHER" id="PTHR42693:SF53">
    <property type="entry name" value="ENDO-4-O-SULFATASE"/>
    <property type="match status" value="1"/>
</dbReference>
<evidence type="ECO:0000256" key="2">
    <source>
        <dbReference type="ARBA" id="ARBA00022723"/>
    </source>
</evidence>
<sequence>MRLFLFSLPKNTLIIAIFSVWLLAWLPTPPAGAAQPNIVLVVADDLGYSDLGCYGGEIATPNLDRLANDGVRLTRFFNGGMCVTTRASLMTGQWWPVALRDFNSTDTLPERLKTTGYQTALIGKWHLPGHPMDHGFDHFFGFLNGFADHFAGNNQYQLDRNPFHDFATDFYSSDALTDRAIHFIEQADANQPFMVMVSYQAPHNPLQAPREEIEKYRGKYRVGWHAIREARFEQQKQIGLVASNAQLPAYPDNLPQWDSLTEAQQDLEDLRMAVYAAMVDRMDQGIGRLLRTLDSKSIAENTLVLFISDNGTDSFSVVDQPMLAQGKLPGDRGSNWQPGTGWAYASVTPWRMYKISQHAGGVTSGAIARWPAKIQPGQIRSQAVHVVDVLPTLTRLALTDSVARAEENANLSGQSFVDLLTTGDWQRDRPLYFQYMDNRAVRDGDWTLAEVDESGWELFQSTIDPLETNDLSDLHPEKVDELAKGWLKWWRMTSQEDTYQPTTTQDSPHYSPQGDRGSGQRYHPSAMPPTLGSK</sequence>
<organism evidence="7 8">
    <name type="scientific">Neorhodopirellula pilleata</name>
    <dbReference type="NCBI Taxonomy" id="2714738"/>
    <lineage>
        <taxon>Bacteria</taxon>
        <taxon>Pseudomonadati</taxon>
        <taxon>Planctomycetota</taxon>
        <taxon>Planctomycetia</taxon>
        <taxon>Pirellulales</taxon>
        <taxon>Pirellulaceae</taxon>
        <taxon>Neorhodopirellula</taxon>
    </lineage>
</organism>
<feature type="region of interest" description="Disordered" evidence="5">
    <location>
        <begin position="498"/>
        <end position="534"/>
    </location>
</feature>
<evidence type="ECO:0000256" key="5">
    <source>
        <dbReference type="SAM" id="MobiDB-lite"/>
    </source>
</evidence>
<gene>
    <name evidence="7" type="primary">atsA_56</name>
    <name evidence="7" type="ORF">Pla100_45250</name>
</gene>
<keyword evidence="4" id="KW-0106">Calcium</keyword>
<dbReference type="PROSITE" id="PS00149">
    <property type="entry name" value="SULFATASE_2"/>
    <property type="match status" value="1"/>
</dbReference>